<evidence type="ECO:0000256" key="2">
    <source>
        <dbReference type="ARBA" id="ARBA00007935"/>
    </source>
</evidence>
<feature type="transmembrane region" description="Helical" evidence="8">
    <location>
        <begin position="44"/>
        <end position="65"/>
    </location>
</feature>
<evidence type="ECO:0000256" key="8">
    <source>
        <dbReference type="SAM" id="Phobius"/>
    </source>
</evidence>
<dbReference type="Pfam" id="PF01032">
    <property type="entry name" value="FecCD"/>
    <property type="match status" value="1"/>
</dbReference>
<keyword evidence="7 8" id="KW-0472">Membrane</keyword>
<evidence type="ECO:0008006" key="11">
    <source>
        <dbReference type="Google" id="ProtNLM"/>
    </source>
</evidence>
<organism evidence="9 10">
    <name type="scientific">Streptomyces antioxidans</name>
    <dbReference type="NCBI Taxonomy" id="1507734"/>
    <lineage>
        <taxon>Bacteria</taxon>
        <taxon>Bacillati</taxon>
        <taxon>Actinomycetota</taxon>
        <taxon>Actinomycetes</taxon>
        <taxon>Kitasatosporales</taxon>
        <taxon>Streptomycetaceae</taxon>
        <taxon>Streptomyces</taxon>
    </lineage>
</organism>
<dbReference type="PANTHER" id="PTHR30472">
    <property type="entry name" value="FERRIC ENTEROBACTIN TRANSPORT SYSTEM PERMEASE PROTEIN"/>
    <property type="match status" value="1"/>
</dbReference>
<comment type="caution">
    <text evidence="9">The sequence shown here is derived from an EMBL/GenBank/DDBJ whole genome shotgun (WGS) entry which is preliminary data.</text>
</comment>
<dbReference type="InterPro" id="IPR037294">
    <property type="entry name" value="ABC_BtuC-like"/>
</dbReference>
<keyword evidence="6 8" id="KW-1133">Transmembrane helix</keyword>
<evidence type="ECO:0000256" key="5">
    <source>
        <dbReference type="ARBA" id="ARBA00022692"/>
    </source>
</evidence>
<evidence type="ECO:0000256" key="3">
    <source>
        <dbReference type="ARBA" id="ARBA00022448"/>
    </source>
</evidence>
<feature type="transmembrane region" description="Helical" evidence="8">
    <location>
        <begin position="309"/>
        <end position="339"/>
    </location>
</feature>
<keyword evidence="4" id="KW-1003">Cell membrane</keyword>
<feature type="transmembrane region" description="Helical" evidence="8">
    <location>
        <begin position="127"/>
        <end position="145"/>
    </location>
</feature>
<evidence type="ECO:0000256" key="4">
    <source>
        <dbReference type="ARBA" id="ARBA00022475"/>
    </source>
</evidence>
<evidence type="ECO:0000313" key="9">
    <source>
        <dbReference type="EMBL" id="OPF76010.1"/>
    </source>
</evidence>
<protein>
    <recommendedName>
        <fullName evidence="11">ABC transporter permease</fullName>
    </recommendedName>
</protein>
<reference evidence="9" key="1">
    <citation type="submission" date="2016-12" db="EMBL/GenBank/DDBJ databases">
        <title>Genome sequence of Streptomyces antioxidans MUSC 164.</title>
        <authorList>
            <person name="Lee L.-H."/>
            <person name="Ser H.-L."/>
        </authorList>
    </citation>
    <scope>NUCLEOTIDE SEQUENCE [LARGE SCALE GENOMIC DNA]</scope>
    <source>
        <strain evidence="9">MUSC 164</strain>
    </source>
</reference>
<proteinExistence type="inferred from homology"/>
<dbReference type="Proteomes" id="UP000033615">
    <property type="component" value="Unassembled WGS sequence"/>
</dbReference>
<dbReference type="GO" id="GO:0005886">
    <property type="term" value="C:plasma membrane"/>
    <property type="evidence" value="ECO:0007669"/>
    <property type="project" value="UniProtKB-SubCell"/>
</dbReference>
<feature type="transmembrane region" description="Helical" evidence="8">
    <location>
        <begin position="229"/>
        <end position="248"/>
    </location>
</feature>
<feature type="transmembrane region" description="Helical" evidence="8">
    <location>
        <begin position="152"/>
        <end position="172"/>
    </location>
</feature>
<dbReference type="CDD" id="cd06550">
    <property type="entry name" value="TM_ABC_iron-siderophores_like"/>
    <property type="match status" value="1"/>
</dbReference>
<comment type="similarity">
    <text evidence="2">Belongs to the binding-protein-dependent transport system permease family. FecCD subfamily.</text>
</comment>
<feature type="transmembrane region" description="Helical" evidence="8">
    <location>
        <begin position="268"/>
        <end position="297"/>
    </location>
</feature>
<dbReference type="PANTHER" id="PTHR30472:SF24">
    <property type="entry name" value="FERRIC ENTEROBACTIN TRANSPORT SYSTEM PERMEASE PROTEIN FEPG"/>
    <property type="match status" value="1"/>
</dbReference>
<gene>
    <name evidence="9" type="ORF">VT50_0224300</name>
</gene>
<feature type="transmembrane region" description="Helical" evidence="8">
    <location>
        <begin position="97"/>
        <end position="115"/>
    </location>
</feature>
<accession>A0A1V4D188</accession>
<dbReference type="OrthoDB" id="4455417at2"/>
<keyword evidence="10" id="KW-1185">Reference proteome</keyword>
<evidence type="ECO:0000256" key="6">
    <source>
        <dbReference type="ARBA" id="ARBA00022989"/>
    </source>
</evidence>
<evidence type="ECO:0000313" key="10">
    <source>
        <dbReference type="Proteomes" id="UP000033615"/>
    </source>
</evidence>
<evidence type="ECO:0000256" key="1">
    <source>
        <dbReference type="ARBA" id="ARBA00004651"/>
    </source>
</evidence>
<comment type="subcellular location">
    <subcellularLocation>
        <location evidence="1">Cell membrane</location>
        <topology evidence="1">Multi-pass membrane protein</topology>
    </subcellularLocation>
</comment>
<dbReference type="EMBL" id="LAKD02000064">
    <property type="protein sequence ID" value="OPF76010.1"/>
    <property type="molecule type" value="Genomic_DNA"/>
</dbReference>
<dbReference type="GO" id="GO:0022857">
    <property type="term" value="F:transmembrane transporter activity"/>
    <property type="evidence" value="ECO:0007669"/>
    <property type="project" value="InterPro"/>
</dbReference>
<feature type="transmembrane region" description="Helical" evidence="8">
    <location>
        <begin position="359"/>
        <end position="378"/>
    </location>
</feature>
<dbReference type="GO" id="GO:0033214">
    <property type="term" value="P:siderophore-iron import into cell"/>
    <property type="evidence" value="ECO:0007669"/>
    <property type="project" value="TreeGrafter"/>
</dbReference>
<sequence length="386" mass="39494">MSAEETCAGAPSGARRVFLGTRRVRLLLGARRVSFRLHLRTLRVSLLALLLSVLLLGVGLCTGAYPVSPGSVVRALFFGTGERLAVHFVNQERLPQALLAILVGCALGISGAIFQSVSRNPLASPDVIGFNSGAATGAIAVIAAGSEAATSVALGAIAGGLATAAVVFLLSSKGGLQGARLVLIGLGVTAMLGSVNSYVLTRASLNSAQSAHIWMIGTLNGRTWGSARAMALGLFVLLPAAALLGRQLRMLEMGDELAGGLGVPVNRARIALALLGIGLCGTAVASAGPVPFIALAAPQIAARLTRSPGVSLLASGAVGAALLSAAHLLSGQFFLVGAWLGERVSWLTVVDESQRNSQLPVGVTTAVLGGVYLTWVLFRRRETRRA</sequence>
<dbReference type="InterPro" id="IPR000522">
    <property type="entry name" value="ABC_transptr_permease_BtuC"/>
</dbReference>
<dbReference type="AlphaFoldDB" id="A0A1V4D188"/>
<name>A0A1V4D188_9ACTN</name>
<dbReference type="RefSeq" id="WP_046087088.1">
    <property type="nucleotide sequence ID" value="NZ_LAKD02000064.1"/>
</dbReference>
<dbReference type="SUPFAM" id="SSF81345">
    <property type="entry name" value="ABC transporter involved in vitamin B12 uptake, BtuC"/>
    <property type="match status" value="1"/>
</dbReference>
<dbReference type="Gene3D" id="1.10.3470.10">
    <property type="entry name" value="ABC transporter involved in vitamin B12 uptake, BtuC"/>
    <property type="match status" value="1"/>
</dbReference>
<keyword evidence="5 8" id="KW-0812">Transmembrane</keyword>
<evidence type="ECO:0000256" key="7">
    <source>
        <dbReference type="ARBA" id="ARBA00023136"/>
    </source>
</evidence>
<keyword evidence="3" id="KW-0813">Transport</keyword>